<feature type="compositionally biased region" description="Low complexity" evidence="1">
    <location>
        <begin position="104"/>
        <end position="130"/>
    </location>
</feature>
<dbReference type="AlphaFoldDB" id="A0A9D4GUX8"/>
<organism evidence="2 3">
    <name type="scientific">Dreissena polymorpha</name>
    <name type="common">Zebra mussel</name>
    <name type="synonym">Mytilus polymorpha</name>
    <dbReference type="NCBI Taxonomy" id="45954"/>
    <lineage>
        <taxon>Eukaryota</taxon>
        <taxon>Metazoa</taxon>
        <taxon>Spiralia</taxon>
        <taxon>Lophotrochozoa</taxon>
        <taxon>Mollusca</taxon>
        <taxon>Bivalvia</taxon>
        <taxon>Autobranchia</taxon>
        <taxon>Heteroconchia</taxon>
        <taxon>Euheterodonta</taxon>
        <taxon>Imparidentia</taxon>
        <taxon>Neoheterodontei</taxon>
        <taxon>Myida</taxon>
        <taxon>Dreissenoidea</taxon>
        <taxon>Dreissenidae</taxon>
        <taxon>Dreissena</taxon>
    </lineage>
</organism>
<sequence length="241" mass="27013">MSLASRSSEPIYKALLYWEQAVCVPLPNRSQRLLPCSNLRPYTIESICDFECLLSGACWSGSQLVYMSVCQATYYHLYYTDQLSSLHNAIRGHCRLVAIGSPKSAQSSQSSQSTKLTKSTQSTQPTETTQGDSMFTSHIKKKAPPPGGHVFEATSIILKLVQDIIGINLLTKFHEDQTINVAFREKCPSPRLKYIIKTNLLNKFHEDWTINVASRVLTRQMTNGPTDQQTDRAKTICPPLL</sequence>
<reference evidence="2" key="2">
    <citation type="submission" date="2020-11" db="EMBL/GenBank/DDBJ databases">
        <authorList>
            <person name="McCartney M.A."/>
            <person name="Auch B."/>
            <person name="Kono T."/>
            <person name="Mallez S."/>
            <person name="Becker A."/>
            <person name="Gohl D.M."/>
            <person name="Silverstein K.A.T."/>
            <person name="Koren S."/>
            <person name="Bechman K.B."/>
            <person name="Herman A."/>
            <person name="Abrahante J.E."/>
            <person name="Garbe J."/>
        </authorList>
    </citation>
    <scope>NUCLEOTIDE SEQUENCE</scope>
    <source>
        <strain evidence="2">Duluth1</strain>
        <tissue evidence="2">Whole animal</tissue>
    </source>
</reference>
<reference evidence="2" key="1">
    <citation type="journal article" date="2019" name="bioRxiv">
        <title>The Genome of the Zebra Mussel, Dreissena polymorpha: A Resource for Invasive Species Research.</title>
        <authorList>
            <person name="McCartney M.A."/>
            <person name="Auch B."/>
            <person name="Kono T."/>
            <person name="Mallez S."/>
            <person name="Zhang Y."/>
            <person name="Obille A."/>
            <person name="Becker A."/>
            <person name="Abrahante J.E."/>
            <person name="Garbe J."/>
            <person name="Badalamenti J.P."/>
            <person name="Herman A."/>
            <person name="Mangelson H."/>
            <person name="Liachko I."/>
            <person name="Sullivan S."/>
            <person name="Sone E.D."/>
            <person name="Koren S."/>
            <person name="Silverstein K.A.T."/>
            <person name="Beckman K.B."/>
            <person name="Gohl D.M."/>
        </authorList>
    </citation>
    <scope>NUCLEOTIDE SEQUENCE</scope>
    <source>
        <strain evidence="2">Duluth1</strain>
        <tissue evidence="2">Whole animal</tissue>
    </source>
</reference>
<proteinExistence type="predicted"/>
<keyword evidence="3" id="KW-1185">Reference proteome</keyword>
<accession>A0A9D4GUX8</accession>
<dbReference type="EMBL" id="JAIWYP010000005">
    <property type="protein sequence ID" value="KAH3822268.1"/>
    <property type="molecule type" value="Genomic_DNA"/>
</dbReference>
<feature type="region of interest" description="Disordered" evidence="1">
    <location>
        <begin position="104"/>
        <end position="146"/>
    </location>
</feature>
<name>A0A9D4GUX8_DREPO</name>
<evidence type="ECO:0000313" key="3">
    <source>
        <dbReference type="Proteomes" id="UP000828390"/>
    </source>
</evidence>
<protein>
    <submittedName>
        <fullName evidence="2">Uncharacterized protein</fullName>
    </submittedName>
</protein>
<evidence type="ECO:0000256" key="1">
    <source>
        <dbReference type="SAM" id="MobiDB-lite"/>
    </source>
</evidence>
<evidence type="ECO:0000313" key="2">
    <source>
        <dbReference type="EMBL" id="KAH3822268.1"/>
    </source>
</evidence>
<dbReference type="Proteomes" id="UP000828390">
    <property type="component" value="Unassembled WGS sequence"/>
</dbReference>
<comment type="caution">
    <text evidence="2">The sequence shown here is derived from an EMBL/GenBank/DDBJ whole genome shotgun (WGS) entry which is preliminary data.</text>
</comment>
<gene>
    <name evidence="2" type="ORF">DPMN_124042</name>
</gene>